<protein>
    <submittedName>
        <fullName evidence="1">Uncharacterized protein</fullName>
    </submittedName>
</protein>
<proteinExistence type="predicted"/>
<dbReference type="HOGENOM" id="CLU_2766959_0_0_9"/>
<organism evidence="1 2">
    <name type="scientific">Eubacterium ventriosum ATCC 27560</name>
    <dbReference type="NCBI Taxonomy" id="411463"/>
    <lineage>
        <taxon>Bacteria</taxon>
        <taxon>Bacillati</taxon>
        <taxon>Bacillota</taxon>
        <taxon>Clostridia</taxon>
        <taxon>Eubacteriales</taxon>
        <taxon>Eubacteriaceae</taxon>
        <taxon>Eubacterium</taxon>
    </lineage>
</organism>
<reference evidence="1 2" key="1">
    <citation type="submission" date="2007-03" db="EMBL/GenBank/DDBJ databases">
        <authorList>
            <person name="Fulton L."/>
            <person name="Clifton S."/>
            <person name="Fulton B."/>
            <person name="Xu J."/>
            <person name="Minx P."/>
            <person name="Pepin K.H."/>
            <person name="Johnson M."/>
            <person name="Thiruvilangam P."/>
            <person name="Bhonagiri V."/>
            <person name="Nash W.E."/>
            <person name="Mardis E.R."/>
            <person name="Wilson R.K."/>
        </authorList>
    </citation>
    <scope>NUCLEOTIDE SEQUENCE [LARGE SCALE GENOMIC DNA]</scope>
    <source>
        <strain evidence="1 2">ATCC 27560</strain>
    </source>
</reference>
<dbReference type="AlphaFoldDB" id="A5Z324"/>
<name>A5Z324_9FIRM</name>
<accession>A5Z324</accession>
<gene>
    <name evidence="1" type="ORF">EUBVEN_00069</name>
</gene>
<evidence type="ECO:0000313" key="2">
    <source>
        <dbReference type="Proteomes" id="UP000006000"/>
    </source>
</evidence>
<sequence length="62" mass="6544">MAIPLYTTGSLSPTFVPAPPVGVTVKLPSAFALFEWFPTILREPLSASDTLSEATAPVKLPT</sequence>
<dbReference type="eggNOG" id="ENOG5032VST">
    <property type="taxonomic scope" value="Bacteria"/>
</dbReference>
<comment type="caution">
    <text evidence="1">The sequence shown here is derived from an EMBL/GenBank/DDBJ whole genome shotgun (WGS) entry which is preliminary data.</text>
</comment>
<dbReference type="Proteomes" id="UP000006000">
    <property type="component" value="Unassembled WGS sequence"/>
</dbReference>
<evidence type="ECO:0000313" key="1">
    <source>
        <dbReference type="EMBL" id="EDM52631.1"/>
    </source>
</evidence>
<reference evidence="1 2" key="2">
    <citation type="submission" date="2007-04" db="EMBL/GenBank/DDBJ databases">
        <title>Draft genome sequence of Eubacterium ventriosum (ATCC 27560).</title>
        <authorList>
            <person name="Sudarsanam P."/>
            <person name="Ley R."/>
            <person name="Guruge J."/>
            <person name="Turnbaugh P.J."/>
            <person name="Mahowald M."/>
            <person name="Liep D."/>
            <person name="Gordon J."/>
        </authorList>
    </citation>
    <scope>NUCLEOTIDE SEQUENCE [LARGE SCALE GENOMIC DNA]</scope>
    <source>
        <strain evidence="1 2">ATCC 27560</strain>
    </source>
</reference>
<dbReference type="EMBL" id="AAVL02000016">
    <property type="protein sequence ID" value="EDM52631.1"/>
    <property type="molecule type" value="Genomic_DNA"/>
</dbReference>